<keyword evidence="3" id="KW-1185">Reference proteome</keyword>
<dbReference type="EMBL" id="CAMAPE010000077">
    <property type="protein sequence ID" value="CAH9118916.1"/>
    <property type="molecule type" value="Genomic_DNA"/>
</dbReference>
<feature type="transmembrane region" description="Helical" evidence="1">
    <location>
        <begin position="110"/>
        <end position="129"/>
    </location>
</feature>
<evidence type="ECO:0000256" key="1">
    <source>
        <dbReference type="SAM" id="Phobius"/>
    </source>
</evidence>
<gene>
    <name evidence="2" type="ORF">CEURO_LOCUS22134</name>
</gene>
<evidence type="ECO:0000313" key="3">
    <source>
        <dbReference type="Proteomes" id="UP001152484"/>
    </source>
</evidence>
<dbReference type="AlphaFoldDB" id="A0A9P1A1X2"/>
<organism evidence="2 3">
    <name type="scientific">Cuscuta europaea</name>
    <name type="common">European dodder</name>
    <dbReference type="NCBI Taxonomy" id="41803"/>
    <lineage>
        <taxon>Eukaryota</taxon>
        <taxon>Viridiplantae</taxon>
        <taxon>Streptophyta</taxon>
        <taxon>Embryophyta</taxon>
        <taxon>Tracheophyta</taxon>
        <taxon>Spermatophyta</taxon>
        <taxon>Magnoliopsida</taxon>
        <taxon>eudicotyledons</taxon>
        <taxon>Gunneridae</taxon>
        <taxon>Pentapetalae</taxon>
        <taxon>asterids</taxon>
        <taxon>lamiids</taxon>
        <taxon>Solanales</taxon>
        <taxon>Convolvulaceae</taxon>
        <taxon>Cuscuteae</taxon>
        <taxon>Cuscuta</taxon>
        <taxon>Cuscuta subgen. Cuscuta</taxon>
    </lineage>
</organism>
<dbReference type="Proteomes" id="UP001152484">
    <property type="component" value="Unassembled WGS sequence"/>
</dbReference>
<accession>A0A9P1A1X2</accession>
<evidence type="ECO:0000313" key="2">
    <source>
        <dbReference type="EMBL" id="CAH9118916.1"/>
    </source>
</evidence>
<protein>
    <submittedName>
        <fullName evidence="2">Uncharacterized protein</fullName>
    </submittedName>
</protein>
<comment type="caution">
    <text evidence="2">The sequence shown here is derived from an EMBL/GenBank/DDBJ whole genome shotgun (WGS) entry which is preliminary data.</text>
</comment>
<dbReference type="OrthoDB" id="1325524at2759"/>
<keyword evidence="1" id="KW-0812">Transmembrane</keyword>
<reference evidence="2" key="1">
    <citation type="submission" date="2022-07" db="EMBL/GenBank/DDBJ databases">
        <authorList>
            <person name="Macas J."/>
            <person name="Novak P."/>
            <person name="Neumann P."/>
        </authorList>
    </citation>
    <scope>NUCLEOTIDE SEQUENCE</scope>
</reference>
<proteinExistence type="predicted"/>
<keyword evidence="1" id="KW-1133">Transmembrane helix</keyword>
<keyword evidence="1" id="KW-0472">Membrane</keyword>
<name>A0A9P1A1X2_CUSEU</name>
<sequence>MYAKKRFALISSSIKNMIFFCDDIETNRPPPEPPPFQEDEIIWVAFFSAAGETGTNSTVGSLPVAGETGIFKSSFDNDCDRSRSSQSTGRVYFFAELAIQRFRLESSVSMHHAIVALNFMIVMFLVIFINNN</sequence>